<protein>
    <submittedName>
        <fullName evidence="1">Ornithine cyclodeaminase/mu-crystallin family protein</fullName>
    </submittedName>
</protein>
<evidence type="ECO:0000313" key="2">
    <source>
        <dbReference type="Proteomes" id="UP000294927"/>
    </source>
</evidence>
<reference evidence="1 2" key="1">
    <citation type="submission" date="2019-03" db="EMBL/GenBank/DDBJ databases">
        <title>Genomic Encyclopedia of Archaeal and Bacterial Type Strains, Phase II (KMG-II): from individual species to whole genera.</title>
        <authorList>
            <person name="Goeker M."/>
        </authorList>
    </citation>
    <scope>NUCLEOTIDE SEQUENCE [LARGE SCALE GENOMIC DNA]</scope>
    <source>
        <strain evidence="1 2">DSM 45499</strain>
    </source>
</reference>
<gene>
    <name evidence="1" type="ORF">CLV71_109124</name>
</gene>
<dbReference type="InterPro" id="IPR003462">
    <property type="entry name" value="ODC_Mu_crystall"/>
</dbReference>
<dbReference type="Proteomes" id="UP000294927">
    <property type="component" value="Unassembled WGS sequence"/>
</dbReference>
<dbReference type="SUPFAM" id="SSF51735">
    <property type="entry name" value="NAD(P)-binding Rossmann-fold domains"/>
    <property type="match status" value="1"/>
</dbReference>
<organism evidence="1 2">
    <name type="scientific">Actinophytocola oryzae</name>
    <dbReference type="NCBI Taxonomy" id="502181"/>
    <lineage>
        <taxon>Bacteria</taxon>
        <taxon>Bacillati</taxon>
        <taxon>Actinomycetota</taxon>
        <taxon>Actinomycetes</taxon>
        <taxon>Pseudonocardiales</taxon>
        <taxon>Pseudonocardiaceae</taxon>
    </lineage>
</organism>
<sequence>MSTVLRLRAHELPEALTGADAPRAVVDELLWQEVADNDAALSRRAIGGWRLHGNIGDDLTLLYGEHSGGGMLVPTTGLRAVRGAALTAAAARMFVGPQVVTVSVLGSGLAARLQILALATHVPGVSHVAVHAPDGRSRVPSSLVEWLDGAGIGLTVAKCGADAVFGANLVVLAGPQPRASWQLPQGAVIVNATGHEVPLDARVDQVFVDDRRLLPGSAPGTADLGQVLAGTHPGRDALDGVLFVDLLGTDAGGLWLTHQLYQAALRNGLGVPAGALPGTDGYQGGMWP</sequence>
<comment type="caution">
    <text evidence="1">The sequence shown here is derived from an EMBL/GenBank/DDBJ whole genome shotgun (WGS) entry which is preliminary data.</text>
</comment>
<dbReference type="AlphaFoldDB" id="A0A4R7VFQ9"/>
<keyword evidence="2" id="KW-1185">Reference proteome</keyword>
<dbReference type="InterPro" id="IPR036291">
    <property type="entry name" value="NAD(P)-bd_dom_sf"/>
</dbReference>
<dbReference type="EMBL" id="SOCP01000009">
    <property type="protein sequence ID" value="TDV47889.1"/>
    <property type="molecule type" value="Genomic_DNA"/>
</dbReference>
<dbReference type="Pfam" id="PF02423">
    <property type="entry name" value="OCD_Mu_crystall"/>
    <property type="match status" value="1"/>
</dbReference>
<name>A0A4R7VFQ9_9PSEU</name>
<dbReference type="RefSeq" id="WP_166664240.1">
    <property type="nucleotide sequence ID" value="NZ_SOCP01000009.1"/>
</dbReference>
<dbReference type="Gene3D" id="3.40.50.720">
    <property type="entry name" value="NAD(P)-binding Rossmann-like Domain"/>
    <property type="match status" value="1"/>
</dbReference>
<accession>A0A4R7VFQ9</accession>
<evidence type="ECO:0000313" key="1">
    <source>
        <dbReference type="EMBL" id="TDV47889.1"/>
    </source>
</evidence>
<proteinExistence type="predicted"/>